<name>A0A9J6CTZ6_RHIMP</name>
<organism evidence="1 2">
    <name type="scientific">Rhipicephalus microplus</name>
    <name type="common">Cattle tick</name>
    <name type="synonym">Boophilus microplus</name>
    <dbReference type="NCBI Taxonomy" id="6941"/>
    <lineage>
        <taxon>Eukaryota</taxon>
        <taxon>Metazoa</taxon>
        <taxon>Ecdysozoa</taxon>
        <taxon>Arthropoda</taxon>
        <taxon>Chelicerata</taxon>
        <taxon>Arachnida</taxon>
        <taxon>Acari</taxon>
        <taxon>Parasitiformes</taxon>
        <taxon>Ixodida</taxon>
        <taxon>Ixodoidea</taxon>
        <taxon>Ixodidae</taxon>
        <taxon>Rhipicephalinae</taxon>
        <taxon>Rhipicephalus</taxon>
        <taxon>Boophilus</taxon>
    </lineage>
</organism>
<keyword evidence="2" id="KW-1185">Reference proteome</keyword>
<evidence type="ECO:0000313" key="1">
    <source>
        <dbReference type="EMBL" id="KAH7932096.1"/>
    </source>
</evidence>
<comment type="caution">
    <text evidence="1">The sequence shown here is derived from an EMBL/GenBank/DDBJ whole genome shotgun (WGS) entry which is preliminary data.</text>
</comment>
<dbReference type="Proteomes" id="UP000821866">
    <property type="component" value="Unassembled WGS sequence"/>
</dbReference>
<gene>
    <name evidence="1" type="ORF">HPB51_029513</name>
</gene>
<protein>
    <submittedName>
        <fullName evidence="1">Uncharacterized protein</fullName>
    </submittedName>
</protein>
<reference evidence="1" key="2">
    <citation type="submission" date="2021-09" db="EMBL/GenBank/DDBJ databases">
        <authorList>
            <person name="Jia N."/>
            <person name="Wang J."/>
            <person name="Shi W."/>
            <person name="Du L."/>
            <person name="Sun Y."/>
            <person name="Zhan W."/>
            <person name="Jiang J."/>
            <person name="Wang Q."/>
            <person name="Zhang B."/>
            <person name="Ji P."/>
            <person name="Sakyi L.B."/>
            <person name="Cui X."/>
            <person name="Yuan T."/>
            <person name="Jiang B."/>
            <person name="Yang W."/>
            <person name="Lam T.T.-Y."/>
            <person name="Chang Q."/>
            <person name="Ding S."/>
            <person name="Wang X."/>
            <person name="Zhu J."/>
            <person name="Ruan X."/>
            <person name="Zhao L."/>
            <person name="Wei J."/>
            <person name="Que T."/>
            <person name="Du C."/>
            <person name="Cheng J."/>
            <person name="Dai P."/>
            <person name="Han X."/>
            <person name="Huang E."/>
            <person name="Gao Y."/>
            <person name="Liu J."/>
            <person name="Shao H."/>
            <person name="Ye R."/>
            <person name="Li L."/>
            <person name="Wei W."/>
            <person name="Wang X."/>
            <person name="Wang C."/>
            <person name="Huo Q."/>
            <person name="Li W."/>
            <person name="Guo W."/>
            <person name="Chen H."/>
            <person name="Chen S."/>
            <person name="Zhou L."/>
            <person name="Zhou L."/>
            <person name="Ni X."/>
            <person name="Tian J."/>
            <person name="Zhou Y."/>
            <person name="Sheng Y."/>
            <person name="Liu T."/>
            <person name="Pan Y."/>
            <person name="Xia L."/>
            <person name="Li J."/>
            <person name="Zhao F."/>
            <person name="Cao W."/>
        </authorList>
    </citation>
    <scope>NUCLEOTIDE SEQUENCE</scope>
    <source>
        <strain evidence="1">Rmic-2018</strain>
        <tissue evidence="1">Larvae</tissue>
    </source>
</reference>
<sequence>MLLLLDGTLEDSNSTIVENVTLILIVRNSSARIAPTERKKGYAVHLDLSLEQLSLDVLTMGTLTPLPGIPEAVFKKELNLGASAILRRFIEMEARQVDRREEWSRYTKSLTTAALFVRDASKQGSYNELSRRLSRVGLLRSPDTCHSYQKMPFLQFSLMLPRAFKNRCRKNSRIATLAITFSLIRSEDVRTTLSQKLNRTTLINAVQSMMFLNRNAKECRMMLAETMPLIKLVTTNFKSRLFQSSEFQMSGRKLSCRVSGTHFFLPSWKRTLLNLAR</sequence>
<evidence type="ECO:0000313" key="2">
    <source>
        <dbReference type="Proteomes" id="UP000821866"/>
    </source>
</evidence>
<accession>A0A9J6CTZ6</accession>
<reference evidence="1" key="1">
    <citation type="journal article" date="2020" name="Cell">
        <title>Large-Scale Comparative Analyses of Tick Genomes Elucidate Their Genetic Diversity and Vector Capacities.</title>
        <authorList>
            <consortium name="Tick Genome and Microbiome Consortium (TIGMIC)"/>
            <person name="Jia N."/>
            <person name="Wang J."/>
            <person name="Shi W."/>
            <person name="Du L."/>
            <person name="Sun Y."/>
            <person name="Zhan W."/>
            <person name="Jiang J.F."/>
            <person name="Wang Q."/>
            <person name="Zhang B."/>
            <person name="Ji P."/>
            <person name="Bell-Sakyi L."/>
            <person name="Cui X.M."/>
            <person name="Yuan T.T."/>
            <person name="Jiang B.G."/>
            <person name="Yang W.F."/>
            <person name="Lam T.T."/>
            <person name="Chang Q.C."/>
            <person name="Ding S.J."/>
            <person name="Wang X.J."/>
            <person name="Zhu J.G."/>
            <person name="Ruan X.D."/>
            <person name="Zhao L."/>
            <person name="Wei J.T."/>
            <person name="Ye R.Z."/>
            <person name="Que T.C."/>
            <person name="Du C.H."/>
            <person name="Zhou Y.H."/>
            <person name="Cheng J.X."/>
            <person name="Dai P.F."/>
            <person name="Guo W.B."/>
            <person name="Han X.H."/>
            <person name="Huang E.J."/>
            <person name="Li L.F."/>
            <person name="Wei W."/>
            <person name="Gao Y.C."/>
            <person name="Liu J.Z."/>
            <person name="Shao H.Z."/>
            <person name="Wang X."/>
            <person name="Wang C.C."/>
            <person name="Yang T.C."/>
            <person name="Huo Q.B."/>
            <person name="Li W."/>
            <person name="Chen H.Y."/>
            <person name="Chen S.E."/>
            <person name="Zhou L.G."/>
            <person name="Ni X.B."/>
            <person name="Tian J.H."/>
            <person name="Sheng Y."/>
            <person name="Liu T."/>
            <person name="Pan Y.S."/>
            <person name="Xia L.Y."/>
            <person name="Li J."/>
            <person name="Zhao F."/>
            <person name="Cao W.C."/>
        </authorList>
    </citation>
    <scope>NUCLEOTIDE SEQUENCE</scope>
    <source>
        <strain evidence="1">Rmic-2018</strain>
    </source>
</reference>
<dbReference type="EMBL" id="JABSTU010006836">
    <property type="protein sequence ID" value="KAH7932096.1"/>
    <property type="molecule type" value="Genomic_DNA"/>
</dbReference>
<dbReference type="AlphaFoldDB" id="A0A9J6CTZ6"/>
<dbReference type="VEuPathDB" id="VectorBase:LOC119187663"/>
<proteinExistence type="predicted"/>